<dbReference type="EMBL" id="ONZQ02000009">
    <property type="protein sequence ID" value="SPO03941.1"/>
    <property type="molecule type" value="Genomic_DNA"/>
</dbReference>
<comment type="caution">
    <text evidence="2">The sequence shown here is derived from an EMBL/GenBank/DDBJ whole genome shotgun (WGS) entry which is preliminary data.</text>
</comment>
<evidence type="ECO:0000313" key="3">
    <source>
        <dbReference type="Proteomes" id="UP001187682"/>
    </source>
</evidence>
<comment type="similarity">
    <text evidence="1">Belongs to the asaB hydroxylase/desaturase family.</text>
</comment>
<organism evidence="2 3">
    <name type="scientific">Cephalotrichum gorgonifer</name>
    <dbReference type="NCBI Taxonomy" id="2041049"/>
    <lineage>
        <taxon>Eukaryota</taxon>
        <taxon>Fungi</taxon>
        <taxon>Dikarya</taxon>
        <taxon>Ascomycota</taxon>
        <taxon>Pezizomycotina</taxon>
        <taxon>Sordariomycetes</taxon>
        <taxon>Hypocreomycetidae</taxon>
        <taxon>Microascales</taxon>
        <taxon>Microascaceae</taxon>
        <taxon>Cephalotrichum</taxon>
    </lineage>
</organism>
<dbReference type="AlphaFoldDB" id="A0AAE8N057"/>
<name>A0AAE8N057_9PEZI</name>
<evidence type="ECO:0000256" key="1">
    <source>
        <dbReference type="ARBA" id="ARBA00023604"/>
    </source>
</evidence>
<keyword evidence="3" id="KW-1185">Reference proteome</keyword>
<accession>A0AAE8N057</accession>
<dbReference type="GO" id="GO:0016491">
    <property type="term" value="F:oxidoreductase activity"/>
    <property type="evidence" value="ECO:0007669"/>
    <property type="project" value="InterPro"/>
</dbReference>
<evidence type="ECO:0000313" key="2">
    <source>
        <dbReference type="EMBL" id="SPO03941.1"/>
    </source>
</evidence>
<sequence length="280" mass="30809">MAIQSSRVPRGDVHAELHFYNPPADGAAPYNLIKEPVEKNYTTAPADVLIKDVRGRESSLTLDHDSVAVVSSVPDSAEKDFVDDESIKEKFYPEVEALLLKHVPGANRVVFFDHTIRRSDPNAHRGPVLMAHIDQTAKSVALRVRRHLGDEADELLKGRYRIINVWRPLNANPVESFPLAFASSASVDDKDIIPVAHIYPSGYEGQTAAVARNPEQEWLYLSGMTGNERLLLQCFDSEALKEGSSVKGGRLPHTAFTHPGSPADAEGRESIEVRALVFGP</sequence>
<proteinExistence type="inferred from homology"/>
<gene>
    <name evidence="2" type="ORF">DNG_06624</name>
</gene>
<dbReference type="Proteomes" id="UP001187682">
    <property type="component" value="Unassembled WGS sequence"/>
</dbReference>
<dbReference type="PANTHER" id="PTHR34598:SF1">
    <property type="entry name" value="PUTATIVE (AFU_ORTHOLOGUE AFUA_3G13140)-RELATED"/>
    <property type="match status" value="1"/>
</dbReference>
<dbReference type="InterPro" id="IPR044053">
    <property type="entry name" value="AsaB-like"/>
</dbReference>
<reference evidence="2" key="1">
    <citation type="submission" date="2018-03" db="EMBL/GenBank/DDBJ databases">
        <authorList>
            <person name="Guldener U."/>
        </authorList>
    </citation>
    <scope>NUCLEOTIDE SEQUENCE</scope>
</reference>
<protein>
    <submittedName>
        <fullName evidence="2">Related to 7alpha-cephem-methoxylase P8 chain</fullName>
    </submittedName>
</protein>
<dbReference type="NCBIfam" id="NF041278">
    <property type="entry name" value="CmcJ_NvfI_EfuI"/>
    <property type="match status" value="1"/>
</dbReference>
<dbReference type="PANTHER" id="PTHR34598">
    <property type="entry name" value="BLL6449 PROTEIN"/>
    <property type="match status" value="1"/>
</dbReference>